<dbReference type="EMBL" id="KN881675">
    <property type="protein sequence ID" value="KIY50487.1"/>
    <property type="molecule type" value="Genomic_DNA"/>
</dbReference>
<dbReference type="Proteomes" id="UP000054144">
    <property type="component" value="Unassembled WGS sequence"/>
</dbReference>
<keyword evidence="5" id="KW-0653">Protein transport</keyword>
<evidence type="ECO:0000256" key="8">
    <source>
        <dbReference type="ARBA" id="ARBA00031347"/>
    </source>
</evidence>
<gene>
    <name evidence="9" type="ORF">FISHEDRAFT_38864</name>
</gene>
<dbReference type="InterPro" id="IPR016159">
    <property type="entry name" value="Cullin_repeat-like_dom_sf"/>
</dbReference>
<evidence type="ECO:0000313" key="9">
    <source>
        <dbReference type="EMBL" id="KIY50487.1"/>
    </source>
</evidence>
<dbReference type="AlphaFoldDB" id="A0A0D7AGD9"/>
<evidence type="ECO:0000256" key="5">
    <source>
        <dbReference type="ARBA" id="ARBA00022927"/>
    </source>
</evidence>
<dbReference type="OrthoDB" id="1661054at2759"/>
<evidence type="ECO:0000256" key="6">
    <source>
        <dbReference type="ARBA" id="ARBA00023034"/>
    </source>
</evidence>
<proteinExistence type="inferred from homology"/>
<evidence type="ECO:0000256" key="3">
    <source>
        <dbReference type="ARBA" id="ARBA00020983"/>
    </source>
</evidence>
<evidence type="ECO:0000313" key="10">
    <source>
        <dbReference type="Proteomes" id="UP000054144"/>
    </source>
</evidence>
<dbReference type="GO" id="GO:0015031">
    <property type="term" value="P:protein transport"/>
    <property type="evidence" value="ECO:0007669"/>
    <property type="project" value="UniProtKB-KW"/>
</dbReference>
<dbReference type="PANTHER" id="PTHR21311">
    <property type="entry name" value="CONSERVED OLIGOMERIC GOLGI COMPLEX COMPONENT 8"/>
    <property type="match status" value="1"/>
</dbReference>
<accession>A0A0D7AGD9</accession>
<dbReference type="GO" id="GO:0017119">
    <property type="term" value="C:Golgi transport complex"/>
    <property type="evidence" value="ECO:0007669"/>
    <property type="project" value="InterPro"/>
</dbReference>
<comment type="similarity">
    <text evidence="2">Belongs to the COG8 family.</text>
</comment>
<dbReference type="InterPro" id="IPR007255">
    <property type="entry name" value="COG8"/>
</dbReference>
<evidence type="ECO:0000256" key="2">
    <source>
        <dbReference type="ARBA" id="ARBA00006419"/>
    </source>
</evidence>
<sequence>MLSIPLTPSQQTYLSHLTSIPLEKLTSEPSVLQTQSHHLTSSLTSLTHTSYPTFLTLHTTTKALSQSLETLSSSLDTLITESLPTLENTVNGWKNRTDGVLRERHKARVVLDQHDKIRDMLDIPVLIDACVRNGFFSEALSLASHASTIAEKAYASEAPPLILDSILAQVQQAVTHMLCSLLATLHESNRKLPALWKAVNFLRKMDVFTEPHESADVQSEDQIALAFLSGRNSCDVVDKDQEDFSRYIKKYIDVWREGVHDLIMQFHTIFLERTKGVSDASVDDAAFQRLHTLLTTYALHALNTYLLPTISEALPCLPLASIPSILTQLTYCANAFARVGFDYSGAIGGIMCKAIRNSAAREERAAVDAVAEKRKSSFQEQSRFKKPSEWLVLPSQLSMPASSPSALMHSHDASPHQPPLVLASYPPMVDLTNAILTTFNSLRLVAPVDISLQLLEDLDAVLQDCAESLKGYIVAFCGDMADEPPDSDSDDAREKGAAISAGEVYFTVFVPYIRTALMEGVYGQQLLMEPGEPGSMSQSLESVCREWGSWLEGRRIPRTSG</sequence>
<comment type="subcellular location">
    <subcellularLocation>
        <location evidence="1">Golgi apparatus membrane</location>
        <topology evidence="1">Peripheral membrane protein</topology>
    </subcellularLocation>
</comment>
<dbReference type="PANTHER" id="PTHR21311:SF0">
    <property type="entry name" value="CONSERVED OLIGOMERIC GOLGI COMPLEX SUBUNIT 8"/>
    <property type="match status" value="1"/>
</dbReference>
<evidence type="ECO:0000256" key="1">
    <source>
        <dbReference type="ARBA" id="ARBA00004395"/>
    </source>
</evidence>
<dbReference type="GO" id="GO:0006891">
    <property type="term" value="P:intra-Golgi vesicle-mediated transport"/>
    <property type="evidence" value="ECO:0007669"/>
    <property type="project" value="TreeGrafter"/>
</dbReference>
<organism evidence="9 10">
    <name type="scientific">Fistulina hepatica ATCC 64428</name>
    <dbReference type="NCBI Taxonomy" id="1128425"/>
    <lineage>
        <taxon>Eukaryota</taxon>
        <taxon>Fungi</taxon>
        <taxon>Dikarya</taxon>
        <taxon>Basidiomycota</taxon>
        <taxon>Agaricomycotina</taxon>
        <taxon>Agaricomycetes</taxon>
        <taxon>Agaricomycetidae</taxon>
        <taxon>Agaricales</taxon>
        <taxon>Fistulinaceae</taxon>
        <taxon>Fistulina</taxon>
    </lineage>
</organism>
<evidence type="ECO:0000256" key="4">
    <source>
        <dbReference type="ARBA" id="ARBA00022448"/>
    </source>
</evidence>
<keyword evidence="7" id="KW-0472">Membrane</keyword>
<evidence type="ECO:0000256" key="7">
    <source>
        <dbReference type="ARBA" id="ARBA00023136"/>
    </source>
</evidence>
<keyword evidence="4" id="KW-0813">Transport</keyword>
<dbReference type="Pfam" id="PF04124">
    <property type="entry name" value="Dor1"/>
    <property type="match status" value="1"/>
</dbReference>
<keyword evidence="10" id="KW-1185">Reference proteome</keyword>
<keyword evidence="6" id="KW-0333">Golgi apparatus</keyword>
<reference evidence="9 10" key="1">
    <citation type="journal article" date="2015" name="Fungal Genet. Biol.">
        <title>Evolution of novel wood decay mechanisms in Agaricales revealed by the genome sequences of Fistulina hepatica and Cylindrobasidium torrendii.</title>
        <authorList>
            <person name="Floudas D."/>
            <person name="Held B.W."/>
            <person name="Riley R."/>
            <person name="Nagy L.G."/>
            <person name="Koehler G."/>
            <person name="Ransdell A.S."/>
            <person name="Younus H."/>
            <person name="Chow J."/>
            <person name="Chiniquy J."/>
            <person name="Lipzen A."/>
            <person name="Tritt A."/>
            <person name="Sun H."/>
            <person name="Haridas S."/>
            <person name="LaButti K."/>
            <person name="Ohm R.A."/>
            <person name="Kues U."/>
            <person name="Blanchette R.A."/>
            <person name="Grigoriev I.V."/>
            <person name="Minto R.E."/>
            <person name="Hibbett D.S."/>
        </authorList>
    </citation>
    <scope>NUCLEOTIDE SEQUENCE [LARGE SCALE GENOMIC DNA]</scope>
    <source>
        <strain evidence="9 10">ATCC 64428</strain>
    </source>
</reference>
<dbReference type="SUPFAM" id="SSF74788">
    <property type="entry name" value="Cullin repeat-like"/>
    <property type="match status" value="1"/>
</dbReference>
<protein>
    <recommendedName>
        <fullName evidence="3">Conserved oligomeric Golgi complex subunit 8</fullName>
    </recommendedName>
    <alternativeName>
        <fullName evidence="8">Component of oligomeric Golgi complex 8</fullName>
    </alternativeName>
</protein>
<name>A0A0D7AGD9_9AGAR</name>
<dbReference type="GO" id="GO:0000139">
    <property type="term" value="C:Golgi membrane"/>
    <property type="evidence" value="ECO:0007669"/>
    <property type="project" value="UniProtKB-SubCell"/>
</dbReference>